<dbReference type="AlphaFoldDB" id="A0A0G4GQ57"/>
<keyword evidence="3" id="KW-0732">Signal</keyword>
<evidence type="ECO:0000313" key="4">
    <source>
        <dbReference type="EMBL" id="CEM32531.1"/>
    </source>
</evidence>
<evidence type="ECO:0000256" key="2">
    <source>
        <dbReference type="SAM" id="Phobius"/>
    </source>
</evidence>
<gene>
    <name evidence="4" type="ORF">Vbra_18307</name>
</gene>
<evidence type="ECO:0000256" key="3">
    <source>
        <dbReference type="SAM" id="SignalP"/>
    </source>
</evidence>
<dbReference type="EMBL" id="CDMY01000759">
    <property type="protein sequence ID" value="CEM32531.1"/>
    <property type="molecule type" value="Genomic_DNA"/>
</dbReference>
<organism evidence="4 5">
    <name type="scientific">Vitrella brassicaformis (strain CCMP3155)</name>
    <dbReference type="NCBI Taxonomy" id="1169540"/>
    <lineage>
        <taxon>Eukaryota</taxon>
        <taxon>Sar</taxon>
        <taxon>Alveolata</taxon>
        <taxon>Colpodellida</taxon>
        <taxon>Vitrellaceae</taxon>
        <taxon>Vitrella</taxon>
    </lineage>
</organism>
<keyword evidence="2" id="KW-1133">Transmembrane helix</keyword>
<keyword evidence="2" id="KW-0472">Membrane</keyword>
<reference evidence="4 5" key="1">
    <citation type="submission" date="2014-11" db="EMBL/GenBank/DDBJ databases">
        <authorList>
            <person name="Zhu J."/>
            <person name="Qi W."/>
            <person name="Song R."/>
        </authorList>
    </citation>
    <scope>NUCLEOTIDE SEQUENCE [LARGE SCALE GENOMIC DNA]</scope>
</reference>
<feature type="region of interest" description="Disordered" evidence="1">
    <location>
        <begin position="43"/>
        <end position="141"/>
    </location>
</feature>
<keyword evidence="2" id="KW-0812">Transmembrane</keyword>
<feature type="compositionally biased region" description="Low complexity" evidence="1">
    <location>
        <begin position="43"/>
        <end position="53"/>
    </location>
</feature>
<dbReference type="Proteomes" id="UP000041254">
    <property type="component" value="Unassembled WGS sequence"/>
</dbReference>
<sequence>MRILVFILFCSGAFPLLARGAVRRGAFQDYHDDVLRRLQLTTDSPASTTASPSQFPLDESNSTATPTMADEGLSSPSPEPTSANETATPAAPSENVTSGAESTPMTEEGLPMTPIPSSTTPPNATEGGGGGQGGKEEDTDQDQFRNRGAAVLAVVGVLLVAMCGYYCAYTGACMKAYRLCQRRVFGRSLLRGYQDLPEEREPARARRARRSVEHRTAPPRQIIGKPRAVHLEMV</sequence>
<accession>A0A0G4GQ57</accession>
<proteinExistence type="predicted"/>
<feature type="signal peptide" evidence="3">
    <location>
        <begin position="1"/>
        <end position="20"/>
    </location>
</feature>
<dbReference type="VEuPathDB" id="CryptoDB:Vbra_18307"/>
<feature type="chain" id="PRO_5005190483" evidence="3">
    <location>
        <begin position="21"/>
        <end position="234"/>
    </location>
</feature>
<evidence type="ECO:0000313" key="5">
    <source>
        <dbReference type="Proteomes" id="UP000041254"/>
    </source>
</evidence>
<feature type="compositionally biased region" description="Polar residues" evidence="1">
    <location>
        <begin position="74"/>
        <end position="87"/>
    </location>
</feature>
<evidence type="ECO:0000256" key="1">
    <source>
        <dbReference type="SAM" id="MobiDB-lite"/>
    </source>
</evidence>
<name>A0A0G4GQ57_VITBC</name>
<protein>
    <submittedName>
        <fullName evidence="4">Uncharacterized protein</fullName>
    </submittedName>
</protein>
<feature type="transmembrane region" description="Helical" evidence="2">
    <location>
        <begin position="149"/>
        <end position="168"/>
    </location>
</feature>
<dbReference type="InParanoid" id="A0A0G4GQ57"/>
<keyword evidence="5" id="KW-1185">Reference proteome</keyword>
<feature type="compositionally biased region" description="Low complexity" evidence="1">
    <location>
        <begin position="111"/>
        <end position="122"/>
    </location>
</feature>
<feature type="compositionally biased region" description="Polar residues" evidence="1">
    <location>
        <begin position="94"/>
        <end position="105"/>
    </location>
</feature>